<gene>
    <name evidence="1" type="ORF">NCTC6754_08145</name>
</gene>
<protein>
    <submittedName>
        <fullName evidence="1">Permease</fullName>
    </submittedName>
</protein>
<dbReference type="AlphaFoldDB" id="A0A3S4IXD9"/>
<proteinExistence type="predicted"/>
<evidence type="ECO:0000313" key="2">
    <source>
        <dbReference type="Proteomes" id="UP000269208"/>
    </source>
</evidence>
<sequence length="39" mass="4502">MGYLNGYLFSWQGWNAIGGIMSDDAGDRIIYLPVYFRKI</sequence>
<dbReference type="EMBL" id="LR134190">
    <property type="protein sequence ID" value="VEB62745.1"/>
    <property type="molecule type" value="Genomic_DNA"/>
</dbReference>
<evidence type="ECO:0000313" key="1">
    <source>
        <dbReference type="EMBL" id="VEB62745.1"/>
    </source>
</evidence>
<name>A0A3S4IXD9_SALET</name>
<dbReference type="Proteomes" id="UP000269208">
    <property type="component" value="Chromosome"/>
</dbReference>
<accession>A0A3S4IXD9</accession>
<reference evidence="1 2" key="1">
    <citation type="submission" date="2018-12" db="EMBL/GenBank/DDBJ databases">
        <authorList>
            <consortium name="Pathogen Informatics"/>
        </authorList>
    </citation>
    <scope>NUCLEOTIDE SEQUENCE [LARGE SCALE GENOMIC DNA]</scope>
    <source>
        <strain evidence="1 2">NCTC6754</strain>
    </source>
</reference>
<organism evidence="1 2">
    <name type="scientific">Salmonella enterica I</name>
    <dbReference type="NCBI Taxonomy" id="59201"/>
    <lineage>
        <taxon>Bacteria</taxon>
        <taxon>Pseudomonadati</taxon>
        <taxon>Pseudomonadota</taxon>
        <taxon>Gammaproteobacteria</taxon>
        <taxon>Enterobacterales</taxon>
        <taxon>Enterobacteriaceae</taxon>
        <taxon>Salmonella</taxon>
    </lineage>
</organism>